<keyword evidence="2" id="KW-0732">Signal</keyword>
<evidence type="ECO:0000256" key="2">
    <source>
        <dbReference type="SAM" id="SignalP"/>
    </source>
</evidence>
<feature type="region of interest" description="Disordered" evidence="1">
    <location>
        <begin position="52"/>
        <end position="92"/>
    </location>
</feature>
<name>A0A1Y2LY07_EPING</name>
<dbReference type="SUPFAM" id="SSF55797">
    <property type="entry name" value="PR-1-like"/>
    <property type="match status" value="1"/>
</dbReference>
<dbReference type="InParanoid" id="A0A1Y2LY07"/>
<dbReference type="PRINTS" id="PR00837">
    <property type="entry name" value="V5TPXLIKE"/>
</dbReference>
<evidence type="ECO:0000313" key="4">
    <source>
        <dbReference type="EMBL" id="OSS48077.1"/>
    </source>
</evidence>
<dbReference type="InterPro" id="IPR001283">
    <property type="entry name" value="CRISP-related"/>
</dbReference>
<dbReference type="OMA" id="YEAKPMP"/>
<dbReference type="Proteomes" id="UP000193240">
    <property type="component" value="Unassembled WGS sequence"/>
</dbReference>
<dbReference type="SMART" id="SM00198">
    <property type="entry name" value="SCP"/>
    <property type="match status" value="1"/>
</dbReference>
<dbReference type="AlphaFoldDB" id="A0A1Y2LY07"/>
<dbReference type="EMBL" id="KZ107847">
    <property type="protein sequence ID" value="OSS48077.1"/>
    <property type="molecule type" value="Genomic_DNA"/>
</dbReference>
<dbReference type="STRING" id="105696.A0A1Y2LY07"/>
<feature type="chain" id="PRO_5013141670" description="SCP domain-containing protein" evidence="2">
    <location>
        <begin position="18"/>
        <end position="374"/>
    </location>
</feature>
<gene>
    <name evidence="4" type="ORF">B5807_06617</name>
</gene>
<dbReference type="Gene3D" id="3.40.33.10">
    <property type="entry name" value="CAP"/>
    <property type="match status" value="1"/>
</dbReference>
<dbReference type="InterPro" id="IPR014044">
    <property type="entry name" value="CAP_dom"/>
</dbReference>
<keyword evidence="5" id="KW-1185">Reference proteome</keyword>
<evidence type="ECO:0000256" key="1">
    <source>
        <dbReference type="SAM" id="MobiDB-lite"/>
    </source>
</evidence>
<sequence length="374" mass="38604">MRFSTLTISLAIAGALALPQAELKKRQAVTVVETVTVTTTVSGNPYVTPAWKGPPKFLGAPDRGGPDGDPPKWTPPRLGQGRPTIAPDPGPYFVTEISSSSQAASANLVSSHAASMAPEMTSFSSAVSSDTVSSASPSVTDAFSSIVASASATNIVSSSTIVVGNPISNTPVSSSDIPVPTGGAAPLDPGHISGTAQAGLTPADGEDYINAILFHHNQARANHGADPLVWNATVADTAAITANTCVFAHYIPNGAGQGQNLFTTSGPVFNVTASITESWYKGEFQAMFPYFGEPSLGNDVFHEVGHLTQVLWKGTTSVGCTSVDCGADMTIGGQASNLNKYTVCNYYPAGNIATLYADNVGFPISTTDLRSWSD</sequence>
<proteinExistence type="predicted"/>
<protein>
    <recommendedName>
        <fullName evidence="3">SCP domain-containing protein</fullName>
    </recommendedName>
</protein>
<accession>A0A1Y2LY07</accession>
<feature type="signal peptide" evidence="2">
    <location>
        <begin position="1"/>
        <end position="17"/>
    </location>
</feature>
<dbReference type="Pfam" id="PF00188">
    <property type="entry name" value="CAP"/>
    <property type="match status" value="1"/>
</dbReference>
<evidence type="ECO:0000259" key="3">
    <source>
        <dbReference type="SMART" id="SM00198"/>
    </source>
</evidence>
<feature type="domain" description="SCP" evidence="3">
    <location>
        <begin position="207"/>
        <end position="354"/>
    </location>
</feature>
<evidence type="ECO:0000313" key="5">
    <source>
        <dbReference type="Proteomes" id="UP000193240"/>
    </source>
</evidence>
<dbReference type="InterPro" id="IPR035940">
    <property type="entry name" value="CAP_sf"/>
</dbReference>
<dbReference type="CDD" id="cd05380">
    <property type="entry name" value="CAP_euk"/>
    <property type="match status" value="1"/>
</dbReference>
<dbReference type="PANTHER" id="PTHR10334">
    <property type="entry name" value="CYSTEINE-RICH SECRETORY PROTEIN-RELATED"/>
    <property type="match status" value="1"/>
</dbReference>
<organism evidence="4 5">
    <name type="scientific">Epicoccum nigrum</name>
    <name type="common">Soil fungus</name>
    <name type="synonym">Epicoccum purpurascens</name>
    <dbReference type="NCBI Taxonomy" id="105696"/>
    <lineage>
        <taxon>Eukaryota</taxon>
        <taxon>Fungi</taxon>
        <taxon>Dikarya</taxon>
        <taxon>Ascomycota</taxon>
        <taxon>Pezizomycotina</taxon>
        <taxon>Dothideomycetes</taxon>
        <taxon>Pleosporomycetidae</taxon>
        <taxon>Pleosporales</taxon>
        <taxon>Pleosporineae</taxon>
        <taxon>Didymellaceae</taxon>
        <taxon>Epicoccum</taxon>
    </lineage>
</organism>
<reference evidence="4 5" key="1">
    <citation type="journal article" date="2017" name="Genome Announc.">
        <title>Genome sequence of the saprophytic ascomycete Epicoccum nigrum ICMP 19927 strain isolated from New Zealand.</title>
        <authorList>
            <person name="Fokin M."/>
            <person name="Fleetwood D."/>
            <person name="Weir B.S."/>
            <person name="Villas-Boas S.G."/>
        </authorList>
    </citation>
    <scope>NUCLEOTIDE SEQUENCE [LARGE SCALE GENOMIC DNA]</scope>
    <source>
        <strain evidence="4 5">ICMP 19927</strain>
    </source>
</reference>